<feature type="transmembrane region" description="Helical" evidence="1">
    <location>
        <begin position="121"/>
        <end position="140"/>
    </location>
</feature>
<feature type="transmembrane region" description="Helical" evidence="1">
    <location>
        <begin position="68"/>
        <end position="87"/>
    </location>
</feature>
<organism evidence="3 4">
    <name type="scientific">Billgrantia endophytica</name>
    <dbReference type="NCBI Taxonomy" id="2033802"/>
    <lineage>
        <taxon>Bacteria</taxon>
        <taxon>Pseudomonadati</taxon>
        <taxon>Pseudomonadota</taxon>
        <taxon>Gammaproteobacteria</taxon>
        <taxon>Oceanospirillales</taxon>
        <taxon>Halomonadaceae</taxon>
        <taxon>Billgrantia</taxon>
    </lineage>
</organism>
<sequence length="150" mass="16501">MMSHRKHRFTALATLLMAMGLAAASFMPNLPGYEFPQMTALVAVGIAAIMVLLAWVPKQPVTAADEEPIPWGGIWPLILILAGFLWVMEWLGFFATSYIAFFLIILIYSPQRISLRGAIKGAVITGLFLGVLYLIFVALLRVQVPQGILI</sequence>
<protein>
    <recommendedName>
        <fullName evidence="2">DUF1468 domain-containing protein</fullName>
    </recommendedName>
</protein>
<evidence type="ECO:0000313" key="4">
    <source>
        <dbReference type="Proteomes" id="UP000235803"/>
    </source>
</evidence>
<dbReference type="Pfam" id="PF07331">
    <property type="entry name" value="TctB"/>
    <property type="match status" value="1"/>
</dbReference>
<gene>
    <name evidence="3" type="ORF">C1H69_21000</name>
</gene>
<keyword evidence="4" id="KW-1185">Reference proteome</keyword>
<name>A0A2N7TWA3_9GAMM</name>
<reference evidence="3 4" key="1">
    <citation type="submission" date="2018-01" db="EMBL/GenBank/DDBJ databases">
        <title>Halomonas endophytica sp. nov., isolated from storage liquid in the stems of Populus euphratica.</title>
        <authorList>
            <person name="Chen C."/>
        </authorList>
    </citation>
    <scope>NUCLEOTIDE SEQUENCE [LARGE SCALE GENOMIC DNA]</scope>
    <source>
        <strain evidence="3 4">MC28</strain>
    </source>
</reference>
<keyword evidence="1" id="KW-0812">Transmembrane</keyword>
<accession>A0A2N7TWA3</accession>
<dbReference type="Proteomes" id="UP000235803">
    <property type="component" value="Unassembled WGS sequence"/>
</dbReference>
<dbReference type="OrthoDB" id="6169149at2"/>
<keyword evidence="1" id="KW-0472">Membrane</keyword>
<feature type="transmembrane region" description="Helical" evidence="1">
    <location>
        <begin position="93"/>
        <end position="109"/>
    </location>
</feature>
<dbReference type="EMBL" id="PNRF01000044">
    <property type="protein sequence ID" value="PMR72472.1"/>
    <property type="molecule type" value="Genomic_DNA"/>
</dbReference>
<evidence type="ECO:0000259" key="2">
    <source>
        <dbReference type="Pfam" id="PF07331"/>
    </source>
</evidence>
<feature type="domain" description="DUF1468" evidence="2">
    <location>
        <begin position="15"/>
        <end position="145"/>
    </location>
</feature>
<evidence type="ECO:0000256" key="1">
    <source>
        <dbReference type="SAM" id="Phobius"/>
    </source>
</evidence>
<dbReference type="InterPro" id="IPR009936">
    <property type="entry name" value="DUF1468"/>
</dbReference>
<dbReference type="RefSeq" id="WP_102655336.1">
    <property type="nucleotide sequence ID" value="NZ_PNRF01000044.1"/>
</dbReference>
<comment type="caution">
    <text evidence="3">The sequence shown here is derived from an EMBL/GenBank/DDBJ whole genome shotgun (WGS) entry which is preliminary data.</text>
</comment>
<evidence type="ECO:0000313" key="3">
    <source>
        <dbReference type="EMBL" id="PMR72472.1"/>
    </source>
</evidence>
<proteinExistence type="predicted"/>
<feature type="transmembrane region" description="Helical" evidence="1">
    <location>
        <begin position="38"/>
        <end position="56"/>
    </location>
</feature>
<keyword evidence="1" id="KW-1133">Transmembrane helix</keyword>
<dbReference type="AlphaFoldDB" id="A0A2N7TWA3"/>